<dbReference type="OrthoDB" id="10320180at2759"/>
<evidence type="ECO:0000313" key="2">
    <source>
        <dbReference type="Proteomes" id="UP000053201"/>
    </source>
</evidence>
<dbReference type="GeneID" id="27692222"/>
<dbReference type="AlphaFoldDB" id="A0A0L0HJW2"/>
<evidence type="ECO:0000313" key="1">
    <source>
        <dbReference type="EMBL" id="KND01407.1"/>
    </source>
</evidence>
<dbReference type="Proteomes" id="UP000053201">
    <property type="component" value="Unassembled WGS sequence"/>
</dbReference>
<accession>A0A0L0HJW2</accession>
<protein>
    <submittedName>
        <fullName evidence="1">Uncharacterized protein</fullName>
    </submittedName>
</protein>
<name>A0A0L0HJW2_SPIPD</name>
<dbReference type="RefSeq" id="XP_016609446.1">
    <property type="nucleotide sequence ID" value="XM_016757252.1"/>
</dbReference>
<keyword evidence="2" id="KW-1185">Reference proteome</keyword>
<dbReference type="EMBL" id="KQ257454">
    <property type="protein sequence ID" value="KND01407.1"/>
    <property type="molecule type" value="Genomic_DNA"/>
</dbReference>
<dbReference type="VEuPathDB" id="FungiDB:SPPG_09097"/>
<sequence length="87" mass="9280">MSLRTALRSITRSRTTLHSLPRFSTTPSFTFRQAAAAGLFTVSPATVTVRGEESAGASTVISLSSLLRSSVRGAAVRTNFSEVNDDF</sequence>
<proteinExistence type="predicted"/>
<gene>
    <name evidence="1" type="ORF">SPPG_09097</name>
</gene>
<dbReference type="InParanoid" id="A0A0L0HJW2"/>
<reference evidence="1 2" key="1">
    <citation type="submission" date="2009-08" db="EMBL/GenBank/DDBJ databases">
        <title>The Genome Sequence of Spizellomyces punctatus strain DAOM BR117.</title>
        <authorList>
            <consortium name="The Broad Institute Genome Sequencing Platform"/>
            <person name="Russ C."/>
            <person name="Cuomo C."/>
            <person name="Shea T."/>
            <person name="Young S.K."/>
            <person name="Zeng Q."/>
            <person name="Koehrsen M."/>
            <person name="Haas B."/>
            <person name="Borodovsky M."/>
            <person name="Guigo R."/>
            <person name="Alvarado L."/>
            <person name="Berlin A."/>
            <person name="Bochicchio J."/>
            <person name="Borenstein D."/>
            <person name="Chapman S."/>
            <person name="Chen Z."/>
            <person name="Engels R."/>
            <person name="Freedman E."/>
            <person name="Gellesch M."/>
            <person name="Goldberg J."/>
            <person name="Griggs A."/>
            <person name="Gujja S."/>
            <person name="Heiman D."/>
            <person name="Hepburn T."/>
            <person name="Howarth C."/>
            <person name="Jen D."/>
            <person name="Larson L."/>
            <person name="Lewis B."/>
            <person name="Mehta T."/>
            <person name="Park D."/>
            <person name="Pearson M."/>
            <person name="Roberts A."/>
            <person name="Saif S."/>
            <person name="Shenoy N."/>
            <person name="Sisk P."/>
            <person name="Stolte C."/>
            <person name="Sykes S."/>
            <person name="Thomson T."/>
            <person name="Walk T."/>
            <person name="White J."/>
            <person name="Yandava C."/>
            <person name="Burger G."/>
            <person name="Gray M.W."/>
            <person name="Holland P.W.H."/>
            <person name="King N."/>
            <person name="Lang F.B.F."/>
            <person name="Roger A.J."/>
            <person name="Ruiz-Trillo I."/>
            <person name="Lander E."/>
            <person name="Nusbaum C."/>
        </authorList>
    </citation>
    <scope>NUCLEOTIDE SEQUENCE [LARGE SCALE GENOMIC DNA]</scope>
    <source>
        <strain evidence="1 2">DAOM BR117</strain>
    </source>
</reference>
<organism evidence="1 2">
    <name type="scientific">Spizellomyces punctatus (strain DAOM BR117)</name>
    <dbReference type="NCBI Taxonomy" id="645134"/>
    <lineage>
        <taxon>Eukaryota</taxon>
        <taxon>Fungi</taxon>
        <taxon>Fungi incertae sedis</taxon>
        <taxon>Chytridiomycota</taxon>
        <taxon>Chytridiomycota incertae sedis</taxon>
        <taxon>Chytridiomycetes</taxon>
        <taxon>Spizellomycetales</taxon>
        <taxon>Spizellomycetaceae</taxon>
        <taxon>Spizellomyces</taxon>
    </lineage>
</organism>